<gene>
    <name evidence="2" type="ORF">DCC81_07395</name>
</gene>
<dbReference type="Gene3D" id="3.30.420.40">
    <property type="match status" value="2"/>
</dbReference>
<proteinExistence type="inferred from homology"/>
<dbReference type="InterPro" id="IPR049874">
    <property type="entry name" value="ROK_cs"/>
</dbReference>
<protein>
    <submittedName>
        <fullName evidence="2">ROK family transcriptional regulator</fullName>
    </submittedName>
</protein>
<dbReference type="Pfam" id="PF00480">
    <property type="entry name" value="ROK"/>
    <property type="match status" value="1"/>
</dbReference>
<comment type="caution">
    <text evidence="2">The sequence shown here is derived from an EMBL/GenBank/DDBJ whole genome shotgun (WGS) entry which is preliminary data.</text>
</comment>
<dbReference type="SUPFAM" id="SSF53067">
    <property type="entry name" value="Actin-like ATPase domain"/>
    <property type="match status" value="2"/>
</dbReference>
<reference evidence="2 3" key="1">
    <citation type="submission" date="2018-04" db="EMBL/GenBank/DDBJ databases">
        <title>Chitinophaga fuyangensis sp. nov., isolated from soil in a chemical factory.</title>
        <authorList>
            <person name="Chen K."/>
        </authorList>
    </citation>
    <scope>NUCLEOTIDE SEQUENCE [LARGE SCALE GENOMIC DNA]</scope>
    <source>
        <strain evidence="2 3">LY-1</strain>
    </source>
</reference>
<comment type="similarity">
    <text evidence="1">Belongs to the ROK (NagC/XylR) family.</text>
</comment>
<dbReference type="SUPFAM" id="SSF46785">
    <property type="entry name" value="Winged helix' DNA-binding domain"/>
    <property type="match status" value="1"/>
</dbReference>
<name>A0A2T7BNN2_9BACT</name>
<evidence type="ECO:0000313" key="2">
    <source>
        <dbReference type="EMBL" id="PUZ29276.1"/>
    </source>
</evidence>
<dbReference type="RefSeq" id="WP_108685915.1">
    <property type="nucleotide sequence ID" value="NZ_QCYK01000001.1"/>
</dbReference>
<dbReference type="InterPro" id="IPR036390">
    <property type="entry name" value="WH_DNA-bd_sf"/>
</dbReference>
<dbReference type="PANTHER" id="PTHR18964">
    <property type="entry name" value="ROK (REPRESSOR, ORF, KINASE) FAMILY"/>
    <property type="match status" value="1"/>
</dbReference>
<dbReference type="AlphaFoldDB" id="A0A2T7BNN2"/>
<evidence type="ECO:0000313" key="3">
    <source>
        <dbReference type="Proteomes" id="UP000244450"/>
    </source>
</evidence>
<dbReference type="InterPro" id="IPR000600">
    <property type="entry name" value="ROK"/>
</dbReference>
<accession>A0A2T7BNN2</accession>
<dbReference type="Proteomes" id="UP000244450">
    <property type="component" value="Unassembled WGS sequence"/>
</dbReference>
<dbReference type="Pfam" id="PF13412">
    <property type="entry name" value="HTH_24"/>
    <property type="match status" value="1"/>
</dbReference>
<sequence length="413" mass="45159">MDIPSVVQSVSDFWFETSSAGVALKNKARKRNIINYLDAHEETTIPDLALALNLSVPKATSLVGELIATGLIKDYGKVESTGGRPASVYGLVADSCFFLGIDVKEYAVNIGLLDFRKNLVQVDMNVPYQLQNTKESLDGLMLIIQHFIDQAPVRSESILSACINLGGRINTRTGYSFSFFHFTEEPLTDYAERKLGIRVFLENDTRAMSYGEFSKGIVKNEKNVLFVNIDYGIGLGILIDGKAYYGKSGFSGEFGHIPIFDNEILCHCGKKGCFETEASGRALLRLFKERAEQGSTSSVISNLDELPRLRLTDIIEGAQNEDMLCIELLAEIGSKVGKGIALLINIFNPELVVLGGPLIQTGDYLFLPVKGAVNKYSLSLVNNDTQLCLSQLGEKAGLIGGCLIARDYLLAGR</sequence>
<dbReference type="EMBL" id="QCYK01000001">
    <property type="protein sequence ID" value="PUZ29276.1"/>
    <property type="molecule type" value="Genomic_DNA"/>
</dbReference>
<dbReference type="PROSITE" id="PS01125">
    <property type="entry name" value="ROK"/>
    <property type="match status" value="1"/>
</dbReference>
<organism evidence="2 3">
    <name type="scientific">Chitinophaga parva</name>
    <dbReference type="NCBI Taxonomy" id="2169414"/>
    <lineage>
        <taxon>Bacteria</taxon>
        <taxon>Pseudomonadati</taxon>
        <taxon>Bacteroidota</taxon>
        <taxon>Chitinophagia</taxon>
        <taxon>Chitinophagales</taxon>
        <taxon>Chitinophagaceae</taxon>
        <taxon>Chitinophaga</taxon>
    </lineage>
</organism>
<dbReference type="InterPro" id="IPR036388">
    <property type="entry name" value="WH-like_DNA-bd_sf"/>
</dbReference>
<evidence type="ECO:0000256" key="1">
    <source>
        <dbReference type="ARBA" id="ARBA00006479"/>
    </source>
</evidence>
<dbReference type="Gene3D" id="1.10.10.10">
    <property type="entry name" value="Winged helix-like DNA-binding domain superfamily/Winged helix DNA-binding domain"/>
    <property type="match status" value="1"/>
</dbReference>
<keyword evidence="3" id="KW-1185">Reference proteome</keyword>
<dbReference type="OrthoDB" id="9810372at2"/>
<dbReference type="PANTHER" id="PTHR18964:SF149">
    <property type="entry name" value="BIFUNCTIONAL UDP-N-ACETYLGLUCOSAMINE 2-EPIMERASE_N-ACETYLMANNOSAMINE KINASE"/>
    <property type="match status" value="1"/>
</dbReference>
<dbReference type="InterPro" id="IPR043129">
    <property type="entry name" value="ATPase_NBD"/>
</dbReference>